<keyword evidence="2" id="KW-1185">Reference proteome</keyword>
<protein>
    <submittedName>
        <fullName evidence="1">Uncharacterized protein</fullName>
    </submittedName>
</protein>
<evidence type="ECO:0000313" key="1">
    <source>
        <dbReference type="EnsemblMetazoa" id="XP_008188886.1"/>
    </source>
</evidence>
<organism evidence="1 2">
    <name type="scientific">Acyrthosiphon pisum</name>
    <name type="common">Pea aphid</name>
    <dbReference type="NCBI Taxonomy" id="7029"/>
    <lineage>
        <taxon>Eukaryota</taxon>
        <taxon>Metazoa</taxon>
        <taxon>Ecdysozoa</taxon>
        <taxon>Arthropoda</taxon>
        <taxon>Hexapoda</taxon>
        <taxon>Insecta</taxon>
        <taxon>Pterygota</taxon>
        <taxon>Neoptera</taxon>
        <taxon>Paraneoptera</taxon>
        <taxon>Hemiptera</taxon>
        <taxon>Sternorrhyncha</taxon>
        <taxon>Aphidomorpha</taxon>
        <taxon>Aphidoidea</taxon>
        <taxon>Aphididae</taxon>
        <taxon>Macrosiphini</taxon>
        <taxon>Acyrthosiphon</taxon>
    </lineage>
</organism>
<dbReference type="OrthoDB" id="6612201at2759"/>
<dbReference type="KEGG" id="api:103311104"/>
<dbReference type="PANTHER" id="PTHR22954:SF3">
    <property type="entry name" value="PROTEIN CBG08539"/>
    <property type="match status" value="1"/>
</dbReference>
<sequence>MGRPKRKSISLTSEPNMLLRSRAARDMTLRKIRMLDTLAQESRTEVEKHSTFLARYLSLEKYVNQFEVQQQEVLNIMLDSGLQDDFNDTDLLLTDEVEELVGRIRMVFETIRPTSGVTKQMPRQESGALSGSNIVLPKIELPKFDGDVVQWCSFRDIFCSLVHNNQHYSDIERFHVLRSSLVGPALAIIKSIPLTASNYNIAWNALHKSFENNRLLATAHIDRLFAFSPLKKESTAALATFVNTFRENVAAIKALGIDDISGFLLFYI</sequence>
<proteinExistence type="predicted"/>
<dbReference type="PANTHER" id="PTHR22954">
    <property type="entry name" value="RETROVIRAL PROTEASE-RELATED"/>
    <property type="match status" value="1"/>
</dbReference>
<dbReference type="RefSeq" id="XP_008188886.1">
    <property type="nucleotide sequence ID" value="XM_008190664.1"/>
</dbReference>
<accession>A0A8R2FEL4</accession>
<dbReference type="AlphaFoldDB" id="A0A8R2FEL4"/>
<dbReference type="EnsemblMetazoa" id="XM_008190664.1">
    <property type="protein sequence ID" value="XP_008188886.1"/>
    <property type="gene ID" value="LOC103311104"/>
</dbReference>
<evidence type="ECO:0000313" key="2">
    <source>
        <dbReference type="Proteomes" id="UP000007819"/>
    </source>
</evidence>
<reference evidence="2" key="1">
    <citation type="submission" date="2010-06" db="EMBL/GenBank/DDBJ databases">
        <authorList>
            <person name="Jiang H."/>
            <person name="Abraham K."/>
            <person name="Ali S."/>
            <person name="Alsbrooks S.L."/>
            <person name="Anim B.N."/>
            <person name="Anosike U.S."/>
            <person name="Attaway T."/>
            <person name="Bandaranaike D.P."/>
            <person name="Battles P.K."/>
            <person name="Bell S.N."/>
            <person name="Bell A.V."/>
            <person name="Beltran B."/>
            <person name="Bickham C."/>
            <person name="Bustamante Y."/>
            <person name="Caleb T."/>
            <person name="Canada A."/>
            <person name="Cardenas V."/>
            <person name="Carter K."/>
            <person name="Chacko J."/>
            <person name="Chandrabose M.N."/>
            <person name="Chavez D."/>
            <person name="Chavez A."/>
            <person name="Chen L."/>
            <person name="Chu H.-S."/>
            <person name="Claassen K.J."/>
            <person name="Cockrell R."/>
            <person name="Collins M."/>
            <person name="Cooper J.A."/>
            <person name="Cree A."/>
            <person name="Curry S.M."/>
            <person name="Da Y."/>
            <person name="Dao M.D."/>
            <person name="Das B."/>
            <person name="Davila M.-L."/>
            <person name="Davy-Carroll L."/>
            <person name="Denson S."/>
            <person name="Dinh H."/>
            <person name="Ebong V.E."/>
            <person name="Edwards J.R."/>
            <person name="Egan A."/>
            <person name="El-Daye J."/>
            <person name="Escobedo L."/>
            <person name="Fernandez S."/>
            <person name="Fernando P.R."/>
            <person name="Flagg N."/>
            <person name="Forbes L.D."/>
            <person name="Fowler R.G."/>
            <person name="Fu Q."/>
            <person name="Gabisi R.A."/>
            <person name="Ganer J."/>
            <person name="Garbino Pronczuk A."/>
            <person name="Garcia R.M."/>
            <person name="Garner T."/>
            <person name="Garrett T.E."/>
            <person name="Gonzalez D.A."/>
            <person name="Hamid H."/>
            <person name="Hawkins E.S."/>
            <person name="Hirani K."/>
            <person name="Hogues M.E."/>
            <person name="Hollins B."/>
            <person name="Hsiao C.-H."/>
            <person name="Jabil R."/>
            <person name="James M.L."/>
            <person name="Jhangiani S.N."/>
            <person name="Johnson B."/>
            <person name="Johnson Q."/>
            <person name="Joshi V."/>
            <person name="Kalu J.B."/>
            <person name="Kam C."/>
            <person name="Kashfia A."/>
            <person name="Keebler J."/>
            <person name="Kisamo H."/>
            <person name="Kovar C.L."/>
            <person name="Lago L.A."/>
            <person name="Lai C.-Y."/>
            <person name="Laidlaw J."/>
            <person name="Lara F."/>
            <person name="Le T.-K."/>
            <person name="Lee S.L."/>
            <person name="Legall F.H."/>
            <person name="Lemon S.J."/>
            <person name="Lewis L.R."/>
            <person name="Li B."/>
            <person name="Liu Y."/>
            <person name="Liu Y.-S."/>
            <person name="Lopez J."/>
            <person name="Lozado R.J."/>
            <person name="Lu J."/>
            <person name="Madu R.C."/>
            <person name="Maheshwari M."/>
            <person name="Maheshwari R."/>
            <person name="Malloy K."/>
            <person name="Martinez E."/>
            <person name="Mathew T."/>
            <person name="Mercado I.C."/>
            <person name="Mercado C."/>
            <person name="Meyer B."/>
            <person name="Montgomery K."/>
            <person name="Morgan M.B."/>
            <person name="Munidasa M."/>
            <person name="Nazareth L.V."/>
            <person name="Nelson J."/>
            <person name="Ng B.M."/>
            <person name="Nguyen N.B."/>
            <person name="Nguyen P.Q."/>
            <person name="Nguyen T."/>
            <person name="Obregon M."/>
            <person name="Okwuonu G.O."/>
            <person name="Onwere C.G."/>
            <person name="Orozco G."/>
            <person name="Parra A."/>
            <person name="Patel S."/>
            <person name="Patil S."/>
            <person name="Perez A."/>
            <person name="Perez Y."/>
            <person name="Pham C."/>
            <person name="Primus E.L."/>
            <person name="Pu L.-L."/>
            <person name="Puazo M."/>
            <person name="Qin X."/>
            <person name="Quiroz J.B."/>
            <person name="Reese J."/>
            <person name="Richards S."/>
            <person name="Rives C.M."/>
            <person name="Robberts R."/>
            <person name="Ruiz S.J."/>
            <person name="Ruiz M.J."/>
            <person name="Santibanez J."/>
            <person name="Schneider B.W."/>
            <person name="Sisson I."/>
            <person name="Smith M."/>
            <person name="Sodergren E."/>
            <person name="Song X.-Z."/>
            <person name="Song B.B."/>
            <person name="Summersgill H."/>
            <person name="Thelus R."/>
            <person name="Thornton R.D."/>
            <person name="Trejos Z.Y."/>
            <person name="Usmani K."/>
            <person name="Vattathil S."/>
            <person name="Villasana D."/>
            <person name="Walker D.L."/>
            <person name="Wang S."/>
            <person name="Wang K."/>
            <person name="White C.S."/>
            <person name="Williams A.C."/>
            <person name="Williamson J."/>
            <person name="Wilson K."/>
            <person name="Woghiren I.O."/>
            <person name="Woodworth J.R."/>
            <person name="Worley K.C."/>
            <person name="Wright R.A."/>
            <person name="Wu W."/>
            <person name="Young L."/>
            <person name="Zhang L."/>
            <person name="Zhang J."/>
            <person name="Zhu Y."/>
            <person name="Muzny D.M."/>
            <person name="Weinstock G."/>
            <person name="Gibbs R.A."/>
        </authorList>
    </citation>
    <scope>NUCLEOTIDE SEQUENCE [LARGE SCALE GENOMIC DNA]</scope>
    <source>
        <strain evidence="2">LSR1</strain>
    </source>
</reference>
<dbReference type="Pfam" id="PF03564">
    <property type="entry name" value="DUF1759"/>
    <property type="match status" value="1"/>
</dbReference>
<dbReference type="Proteomes" id="UP000007819">
    <property type="component" value="Unassembled WGS sequence"/>
</dbReference>
<dbReference type="GeneID" id="103311104"/>
<name>A0A8R2FEL4_ACYPI</name>
<dbReference type="InterPro" id="IPR005312">
    <property type="entry name" value="DUF1759"/>
</dbReference>
<reference evidence="1" key="2">
    <citation type="submission" date="2022-06" db="UniProtKB">
        <authorList>
            <consortium name="EnsemblMetazoa"/>
        </authorList>
    </citation>
    <scope>IDENTIFICATION</scope>
</reference>